<feature type="compositionally biased region" description="Basic and acidic residues" evidence="1">
    <location>
        <begin position="266"/>
        <end position="275"/>
    </location>
</feature>
<evidence type="ECO:0000256" key="1">
    <source>
        <dbReference type="SAM" id="MobiDB-lite"/>
    </source>
</evidence>
<organism evidence="2 3">
    <name type="scientific">Chionoecetes opilio</name>
    <name type="common">Atlantic snow crab</name>
    <name type="synonym">Cancer opilio</name>
    <dbReference type="NCBI Taxonomy" id="41210"/>
    <lineage>
        <taxon>Eukaryota</taxon>
        <taxon>Metazoa</taxon>
        <taxon>Ecdysozoa</taxon>
        <taxon>Arthropoda</taxon>
        <taxon>Crustacea</taxon>
        <taxon>Multicrustacea</taxon>
        <taxon>Malacostraca</taxon>
        <taxon>Eumalacostraca</taxon>
        <taxon>Eucarida</taxon>
        <taxon>Decapoda</taxon>
        <taxon>Pleocyemata</taxon>
        <taxon>Brachyura</taxon>
        <taxon>Eubrachyura</taxon>
        <taxon>Majoidea</taxon>
        <taxon>Majidae</taxon>
        <taxon>Chionoecetes</taxon>
    </lineage>
</organism>
<dbReference type="AlphaFoldDB" id="A0A8J4Y309"/>
<feature type="region of interest" description="Disordered" evidence="1">
    <location>
        <begin position="266"/>
        <end position="321"/>
    </location>
</feature>
<evidence type="ECO:0000313" key="3">
    <source>
        <dbReference type="Proteomes" id="UP000770661"/>
    </source>
</evidence>
<proteinExistence type="predicted"/>
<dbReference type="EMBL" id="JACEEZ010014367">
    <property type="protein sequence ID" value="KAG0719547.1"/>
    <property type="molecule type" value="Genomic_DNA"/>
</dbReference>
<keyword evidence="3" id="KW-1185">Reference proteome</keyword>
<evidence type="ECO:0000313" key="2">
    <source>
        <dbReference type="EMBL" id="KAG0719547.1"/>
    </source>
</evidence>
<accession>A0A8J4Y309</accession>
<protein>
    <recommendedName>
        <fullName evidence="4">Reverse transcriptase</fullName>
    </recommendedName>
</protein>
<feature type="compositionally biased region" description="Low complexity" evidence="1">
    <location>
        <begin position="282"/>
        <end position="313"/>
    </location>
</feature>
<sequence length="321" mass="37735">MRKLMPWQKLQLEDRLYHILQCWLQTYARQSIVRTRQFSPHWSNLVLLAGLAQSSPFQPGPIRLAKTVAARDAYSQNARLFGRPLQPPASSRLASPTLDLPVASAYADDCTVSHTYTREETAYVIDATNRQLGDITAWGRRWQVKFAAEKTQAMVISRSREDPRLLEGKLKFGDDTLAIKNSINILGVVVDSRLRFDRHLETVARRASLRVTLLRRVRHLLDADGLMRLYEAQVRPVMEYSPLTWMSSAQCHLSLLDKVQRRAERLIHPTDDQYHMKRRPRQQWQQQQRRQQQQHHLQLQQHQQQQQQRLQQEQWRDDPRS</sequence>
<gene>
    <name evidence="2" type="ORF">GWK47_050247</name>
</gene>
<dbReference type="Proteomes" id="UP000770661">
    <property type="component" value="Unassembled WGS sequence"/>
</dbReference>
<reference evidence="2" key="1">
    <citation type="submission" date="2020-07" db="EMBL/GenBank/DDBJ databases">
        <title>The High-quality genome of the commercially important snow crab, Chionoecetes opilio.</title>
        <authorList>
            <person name="Jeong J.-H."/>
            <person name="Ryu S."/>
        </authorList>
    </citation>
    <scope>NUCLEOTIDE SEQUENCE</scope>
    <source>
        <strain evidence="2">MADBK_172401_WGS</strain>
        <tissue evidence="2">Digestive gland</tissue>
    </source>
</reference>
<name>A0A8J4Y309_CHIOP</name>
<comment type="caution">
    <text evidence="2">The sequence shown here is derived from an EMBL/GenBank/DDBJ whole genome shotgun (WGS) entry which is preliminary data.</text>
</comment>
<evidence type="ECO:0008006" key="4">
    <source>
        <dbReference type="Google" id="ProtNLM"/>
    </source>
</evidence>
<dbReference type="PANTHER" id="PTHR33332">
    <property type="entry name" value="REVERSE TRANSCRIPTASE DOMAIN-CONTAINING PROTEIN"/>
    <property type="match status" value="1"/>
</dbReference>
<dbReference type="OrthoDB" id="6378051at2759"/>